<evidence type="ECO:0000259" key="6">
    <source>
        <dbReference type="PROSITE" id="PS50089"/>
    </source>
</evidence>
<dbReference type="InterPro" id="IPR013083">
    <property type="entry name" value="Znf_RING/FYVE/PHD"/>
</dbReference>
<dbReference type="SMART" id="SM00184">
    <property type="entry name" value="RING"/>
    <property type="match status" value="1"/>
</dbReference>
<dbReference type="Ensembl" id="ENSSAUT00010008826.1">
    <property type="protein sequence ID" value="ENSSAUP00010008245.1"/>
    <property type="gene ID" value="ENSSAUG00010004102.1"/>
</dbReference>
<feature type="compositionally biased region" description="Polar residues" evidence="5">
    <location>
        <begin position="46"/>
        <end position="55"/>
    </location>
</feature>
<dbReference type="OMA" id="CCVLCED"/>
<evidence type="ECO:0000256" key="4">
    <source>
        <dbReference type="PROSITE-ProRule" id="PRU00175"/>
    </source>
</evidence>
<dbReference type="PANTHER" id="PTHR25465:SF75">
    <property type="entry name" value="E3 UBIQUITIN_ISG15 LIGASE TRIM25-RELATED"/>
    <property type="match status" value="1"/>
</dbReference>
<evidence type="ECO:0000256" key="1">
    <source>
        <dbReference type="ARBA" id="ARBA00022723"/>
    </source>
</evidence>
<keyword evidence="3" id="KW-0862">Zinc</keyword>
<dbReference type="Gene3D" id="3.30.40.10">
    <property type="entry name" value="Zinc/RING finger domain, C3HC4 (zinc finger)"/>
    <property type="match status" value="1"/>
</dbReference>
<feature type="domain" description="RING-type" evidence="6">
    <location>
        <begin position="15"/>
        <end position="57"/>
    </location>
</feature>
<dbReference type="InterPro" id="IPR001841">
    <property type="entry name" value="Znf_RING"/>
</dbReference>
<dbReference type="InterPro" id="IPR051051">
    <property type="entry name" value="E3_ubiq-ligase_TRIM/RNF"/>
</dbReference>
<reference evidence="7" key="1">
    <citation type="submission" date="2021-04" db="EMBL/GenBank/DDBJ databases">
        <authorList>
            <consortium name="Wellcome Sanger Institute Data Sharing"/>
        </authorList>
    </citation>
    <scope>NUCLEOTIDE SEQUENCE [LARGE SCALE GENOMIC DNA]</scope>
</reference>
<keyword evidence="8" id="KW-1185">Reference proteome</keyword>
<evidence type="ECO:0000256" key="2">
    <source>
        <dbReference type="ARBA" id="ARBA00022771"/>
    </source>
</evidence>
<evidence type="ECO:0000313" key="7">
    <source>
        <dbReference type="Ensembl" id="ENSSAUP00010008245.1"/>
    </source>
</evidence>
<keyword evidence="2 4" id="KW-0863">Zinc-finger</keyword>
<dbReference type="InParanoid" id="A0A671U3G8"/>
<dbReference type="Proteomes" id="UP000472265">
    <property type="component" value="Chromosome 4"/>
</dbReference>
<protein>
    <recommendedName>
        <fullName evidence="6">RING-type domain-containing protein</fullName>
    </recommendedName>
</protein>
<reference evidence="7" key="2">
    <citation type="submission" date="2025-08" db="UniProtKB">
        <authorList>
            <consortium name="Ensembl"/>
        </authorList>
    </citation>
    <scope>IDENTIFICATION</scope>
</reference>
<dbReference type="SUPFAM" id="SSF57850">
    <property type="entry name" value="RING/U-box"/>
    <property type="match status" value="1"/>
</dbReference>
<dbReference type="PANTHER" id="PTHR25465">
    <property type="entry name" value="B-BOX DOMAIN CONTAINING"/>
    <property type="match status" value="1"/>
</dbReference>
<evidence type="ECO:0000256" key="3">
    <source>
        <dbReference type="ARBA" id="ARBA00022833"/>
    </source>
</evidence>
<dbReference type="InterPro" id="IPR017907">
    <property type="entry name" value="Znf_RING_CS"/>
</dbReference>
<sequence>MKTSHVSVEEQLSCCVLCEDLLKGPVSTSCGHSFCRQCITSYLDQSASPGDSSCPQCGKRSRTSTGLKTVSQCSTIQGKTVDHSNLL</sequence>
<proteinExistence type="predicted"/>
<name>A0A671U3G8_SPAAU</name>
<accession>A0A671U3G8</accession>
<dbReference type="PROSITE" id="PS50089">
    <property type="entry name" value="ZF_RING_2"/>
    <property type="match status" value="1"/>
</dbReference>
<dbReference type="AlphaFoldDB" id="A0A671U3G8"/>
<organism evidence="7 8">
    <name type="scientific">Sparus aurata</name>
    <name type="common">Gilthead sea bream</name>
    <dbReference type="NCBI Taxonomy" id="8175"/>
    <lineage>
        <taxon>Eukaryota</taxon>
        <taxon>Metazoa</taxon>
        <taxon>Chordata</taxon>
        <taxon>Craniata</taxon>
        <taxon>Vertebrata</taxon>
        <taxon>Euteleostomi</taxon>
        <taxon>Actinopterygii</taxon>
        <taxon>Neopterygii</taxon>
        <taxon>Teleostei</taxon>
        <taxon>Neoteleostei</taxon>
        <taxon>Acanthomorphata</taxon>
        <taxon>Eupercaria</taxon>
        <taxon>Spariformes</taxon>
        <taxon>Sparidae</taxon>
        <taxon>Sparus</taxon>
    </lineage>
</organism>
<feature type="region of interest" description="Disordered" evidence="5">
    <location>
        <begin position="46"/>
        <end position="67"/>
    </location>
</feature>
<dbReference type="GeneTree" id="ENSGT01130000278371"/>
<evidence type="ECO:0000313" key="8">
    <source>
        <dbReference type="Proteomes" id="UP000472265"/>
    </source>
</evidence>
<evidence type="ECO:0000256" key="5">
    <source>
        <dbReference type="SAM" id="MobiDB-lite"/>
    </source>
</evidence>
<dbReference type="GO" id="GO:0008270">
    <property type="term" value="F:zinc ion binding"/>
    <property type="evidence" value="ECO:0007669"/>
    <property type="project" value="UniProtKB-KW"/>
</dbReference>
<reference evidence="7" key="3">
    <citation type="submission" date="2025-09" db="UniProtKB">
        <authorList>
            <consortium name="Ensembl"/>
        </authorList>
    </citation>
    <scope>IDENTIFICATION</scope>
</reference>
<keyword evidence="1" id="KW-0479">Metal-binding</keyword>
<dbReference type="Pfam" id="PF15227">
    <property type="entry name" value="zf-C3HC4_4"/>
    <property type="match status" value="1"/>
</dbReference>
<dbReference type="PROSITE" id="PS00518">
    <property type="entry name" value="ZF_RING_1"/>
    <property type="match status" value="1"/>
</dbReference>